<feature type="compositionally biased region" description="Low complexity" evidence="2">
    <location>
        <begin position="349"/>
        <end position="371"/>
    </location>
</feature>
<feature type="compositionally biased region" description="Polar residues" evidence="2">
    <location>
        <begin position="152"/>
        <end position="167"/>
    </location>
</feature>
<name>A0ABD1LW01_9FABA</name>
<protein>
    <submittedName>
        <fullName evidence="3">Uncharacterized protein</fullName>
    </submittedName>
</protein>
<proteinExistence type="predicted"/>
<evidence type="ECO:0000256" key="2">
    <source>
        <dbReference type="SAM" id="MobiDB-lite"/>
    </source>
</evidence>
<dbReference type="EMBL" id="JBGMDY010000007">
    <property type="protein sequence ID" value="KAL2327724.1"/>
    <property type="molecule type" value="Genomic_DNA"/>
</dbReference>
<dbReference type="AlphaFoldDB" id="A0ABD1LW01"/>
<reference evidence="3 4" key="1">
    <citation type="submission" date="2024-08" db="EMBL/GenBank/DDBJ databases">
        <title>Insights into the chromosomal genome structure of Flemingia macrophylla.</title>
        <authorList>
            <person name="Ding Y."/>
            <person name="Zhao Y."/>
            <person name="Bi W."/>
            <person name="Wu M."/>
            <person name="Zhao G."/>
            <person name="Gong Y."/>
            <person name="Li W."/>
            <person name="Zhang P."/>
        </authorList>
    </citation>
    <scope>NUCLEOTIDE SEQUENCE [LARGE SCALE GENOMIC DNA]</scope>
    <source>
        <strain evidence="3">DYQJB</strain>
        <tissue evidence="3">Leaf</tissue>
    </source>
</reference>
<sequence length="512" mass="57235">MAPVDFRKKSLLLLCELSFHKTRHLRNPYNENLPVKLYNSYLFKKTSPLEPVTIEILSVISFSSIKFNNVDDLILMMCNHEGEQSSPNPKKSKKFAAKGWRSCYVIKLPLQIGKSTHTPIVEPRQSQPKNVQPTPLERENVDTNPKIPSPHLNASPTLSPTQIPSTRASQYCVGRVSPLSSPSEPNHSPLSIPSTRQENVVMQEQTFSEVTQPFIPADPPPGAVLPEEFEKIFSQAKSEAASCGGGSECSPLDPSVEEKIRNQSWFTATGGRNKGCVYGVGKVQAGYWCRDSFTQLTTSSASSEKITMLEEKVRKTQEENEKLSRKFETLLNVVLPFLSAEAAQLIFQQSQENQQQQQQPPQPSNQAAENQENSRVMLSNSCIWCTSDEFKAIFLHGDNSDHSHFHEAINPYYLDQYVKDWCKDIEPWCPSKPMPWDVPTNSVSSDQPSSAPIQAEPISTAPSTAVIPASEPTPQYVSVETFNQFIAELDTKFDHLFNLFASRLPPQDPPPS</sequence>
<evidence type="ECO:0000313" key="4">
    <source>
        <dbReference type="Proteomes" id="UP001603857"/>
    </source>
</evidence>
<comment type="caution">
    <text evidence="3">The sequence shown here is derived from an EMBL/GenBank/DDBJ whole genome shotgun (WGS) entry which is preliminary data.</text>
</comment>
<dbReference type="Proteomes" id="UP001603857">
    <property type="component" value="Unassembled WGS sequence"/>
</dbReference>
<organism evidence="3 4">
    <name type="scientific">Flemingia macrophylla</name>
    <dbReference type="NCBI Taxonomy" id="520843"/>
    <lineage>
        <taxon>Eukaryota</taxon>
        <taxon>Viridiplantae</taxon>
        <taxon>Streptophyta</taxon>
        <taxon>Embryophyta</taxon>
        <taxon>Tracheophyta</taxon>
        <taxon>Spermatophyta</taxon>
        <taxon>Magnoliopsida</taxon>
        <taxon>eudicotyledons</taxon>
        <taxon>Gunneridae</taxon>
        <taxon>Pentapetalae</taxon>
        <taxon>rosids</taxon>
        <taxon>fabids</taxon>
        <taxon>Fabales</taxon>
        <taxon>Fabaceae</taxon>
        <taxon>Papilionoideae</taxon>
        <taxon>50 kb inversion clade</taxon>
        <taxon>NPAAA clade</taxon>
        <taxon>indigoferoid/millettioid clade</taxon>
        <taxon>Phaseoleae</taxon>
        <taxon>Flemingia</taxon>
    </lineage>
</organism>
<feature type="coiled-coil region" evidence="1">
    <location>
        <begin position="306"/>
        <end position="333"/>
    </location>
</feature>
<feature type="compositionally biased region" description="Polar residues" evidence="2">
    <location>
        <begin position="116"/>
        <end position="133"/>
    </location>
</feature>
<evidence type="ECO:0000313" key="3">
    <source>
        <dbReference type="EMBL" id="KAL2327724.1"/>
    </source>
</evidence>
<gene>
    <name evidence="3" type="ORF">Fmac_021151</name>
</gene>
<evidence type="ECO:0000256" key="1">
    <source>
        <dbReference type="SAM" id="Coils"/>
    </source>
</evidence>
<feature type="region of interest" description="Disordered" evidence="2">
    <location>
        <begin position="349"/>
        <end position="372"/>
    </location>
</feature>
<accession>A0ABD1LW01</accession>
<keyword evidence="4" id="KW-1185">Reference proteome</keyword>
<keyword evidence="1" id="KW-0175">Coiled coil</keyword>
<feature type="region of interest" description="Disordered" evidence="2">
    <location>
        <begin position="116"/>
        <end position="167"/>
    </location>
</feature>